<dbReference type="PANTHER" id="PTHR21240">
    <property type="entry name" value="2-AMINO-3-CARBOXYLMUCONATE-6-SEMIALDEHYDE DECARBOXYLASE"/>
    <property type="match status" value="1"/>
</dbReference>
<evidence type="ECO:0000256" key="2">
    <source>
        <dbReference type="SAM" id="MobiDB-lite"/>
    </source>
</evidence>
<dbReference type="InterPro" id="IPR006680">
    <property type="entry name" value="Amidohydro-rel"/>
</dbReference>
<proteinExistence type="predicted"/>
<dbReference type="Pfam" id="PF04909">
    <property type="entry name" value="Amidohydro_2"/>
    <property type="match status" value="1"/>
</dbReference>
<reference evidence="4 5" key="1">
    <citation type="submission" date="2022-04" db="EMBL/GenBank/DDBJ databases">
        <title>Genome diversity in the genus Frankia.</title>
        <authorList>
            <person name="Carlos-Shanley C."/>
            <person name="Hahn D."/>
        </authorList>
    </citation>
    <scope>NUCLEOTIDE SEQUENCE [LARGE SCALE GENOMIC DNA]</scope>
    <source>
        <strain evidence="4 5">Ag45/Mut15</strain>
    </source>
</reference>
<evidence type="ECO:0000259" key="3">
    <source>
        <dbReference type="Pfam" id="PF04909"/>
    </source>
</evidence>
<dbReference type="InterPro" id="IPR032465">
    <property type="entry name" value="ACMSD"/>
</dbReference>
<dbReference type="Gene3D" id="3.20.20.140">
    <property type="entry name" value="Metal-dependent hydrolases"/>
    <property type="match status" value="1"/>
</dbReference>
<organism evidence="4 5">
    <name type="scientific">Frankia umida</name>
    <dbReference type="NCBI Taxonomy" id="573489"/>
    <lineage>
        <taxon>Bacteria</taxon>
        <taxon>Bacillati</taxon>
        <taxon>Actinomycetota</taxon>
        <taxon>Actinomycetes</taxon>
        <taxon>Frankiales</taxon>
        <taxon>Frankiaceae</taxon>
        <taxon>Frankia</taxon>
    </lineage>
</organism>
<gene>
    <name evidence="4" type="ORF">MXD59_09015</name>
</gene>
<name>A0ABT0JWJ0_9ACTN</name>
<evidence type="ECO:0000256" key="1">
    <source>
        <dbReference type="ARBA" id="ARBA00023239"/>
    </source>
</evidence>
<evidence type="ECO:0000313" key="4">
    <source>
        <dbReference type="EMBL" id="MCK9875912.1"/>
    </source>
</evidence>
<feature type="region of interest" description="Disordered" evidence="2">
    <location>
        <begin position="1"/>
        <end position="31"/>
    </location>
</feature>
<dbReference type="PANTHER" id="PTHR21240:SF28">
    <property type="entry name" value="ISO-OROTATE DECARBOXYLASE (EUROFUNG)"/>
    <property type="match status" value="1"/>
</dbReference>
<dbReference type="EMBL" id="JALKFT010000007">
    <property type="protein sequence ID" value="MCK9875912.1"/>
    <property type="molecule type" value="Genomic_DNA"/>
</dbReference>
<keyword evidence="5" id="KW-1185">Reference proteome</keyword>
<dbReference type="RefSeq" id="WP_248824298.1">
    <property type="nucleotide sequence ID" value="NZ_JALKFT010000007.1"/>
</dbReference>
<sequence>MVSEFLSDRGVTTEDGDAALGQGGGAAGGRIDVHHHAMPPQVRAWLVEHGQLPPVGGPPFANWSLDAALDTMDRAGIELALLSAAIPAEFTSTPELAAELARIANDALADLVRAQPNRFGLVASIPRATPEIAVAEIRRAYDVLHADGVLLMAHDGLTYLGDPVLAPMMAELNARDAVVLVHPYNLPATGSVAIPPFVADFLADTTRAAVQLVVRGDLDRYPRIQWILAHGGGYLPFQAARLNLGQAFGYGVDPGVLRAALHRFHVDTAAPMSPYSTPSLLAAIGAEHILYGSDYNAVPADTVLAARSALLADPALNAVSRRRIERRNALVLFPDLARRLGDPVRHLRAQP</sequence>
<dbReference type="SUPFAM" id="SSF51556">
    <property type="entry name" value="Metallo-dependent hydrolases"/>
    <property type="match status" value="1"/>
</dbReference>
<accession>A0ABT0JWJ0</accession>
<evidence type="ECO:0000313" key="5">
    <source>
        <dbReference type="Proteomes" id="UP001201873"/>
    </source>
</evidence>
<dbReference type="Proteomes" id="UP001201873">
    <property type="component" value="Unassembled WGS sequence"/>
</dbReference>
<dbReference type="InterPro" id="IPR032466">
    <property type="entry name" value="Metal_Hydrolase"/>
</dbReference>
<protein>
    <submittedName>
        <fullName evidence="4">Amidohydrolase family protein</fullName>
    </submittedName>
</protein>
<comment type="caution">
    <text evidence="4">The sequence shown here is derived from an EMBL/GenBank/DDBJ whole genome shotgun (WGS) entry which is preliminary data.</text>
</comment>
<keyword evidence="1" id="KW-0456">Lyase</keyword>
<feature type="domain" description="Amidohydrolase-related" evidence="3">
    <location>
        <begin position="31"/>
        <end position="333"/>
    </location>
</feature>